<accession>A0AAV0WP94</accession>
<evidence type="ECO:0000313" key="2">
    <source>
        <dbReference type="EMBL" id="CAI6357740.1"/>
    </source>
</evidence>
<dbReference type="PANTHER" id="PTHR45749:SF37">
    <property type="entry name" value="OS05G0311600 PROTEIN"/>
    <property type="match status" value="1"/>
</dbReference>
<dbReference type="InterPro" id="IPR012337">
    <property type="entry name" value="RNaseH-like_sf"/>
</dbReference>
<proteinExistence type="predicted"/>
<dbReference type="PANTHER" id="PTHR45749">
    <property type="match status" value="1"/>
</dbReference>
<dbReference type="Pfam" id="PF14291">
    <property type="entry name" value="DUF4371"/>
    <property type="match status" value="1"/>
</dbReference>
<evidence type="ECO:0000313" key="3">
    <source>
        <dbReference type="Proteomes" id="UP001160148"/>
    </source>
</evidence>
<reference evidence="2 3" key="1">
    <citation type="submission" date="2023-01" db="EMBL/GenBank/DDBJ databases">
        <authorList>
            <person name="Whitehead M."/>
        </authorList>
    </citation>
    <scope>NUCLEOTIDE SEQUENCE [LARGE SCALE GENOMIC DNA]</scope>
</reference>
<dbReference type="EMBL" id="CARXXK010000002">
    <property type="protein sequence ID" value="CAI6357740.1"/>
    <property type="molecule type" value="Genomic_DNA"/>
</dbReference>
<dbReference type="Proteomes" id="UP001160148">
    <property type="component" value="Unassembled WGS sequence"/>
</dbReference>
<dbReference type="SUPFAM" id="SSF53098">
    <property type="entry name" value="Ribonuclease H-like"/>
    <property type="match status" value="1"/>
</dbReference>
<name>A0AAV0WP94_9HEMI</name>
<protein>
    <recommendedName>
        <fullName evidence="1">DUF4371 domain-containing protein</fullName>
    </recommendedName>
</protein>
<comment type="caution">
    <text evidence="2">The sequence shown here is derived from an EMBL/GenBank/DDBJ whole genome shotgun (WGS) entry which is preliminary data.</text>
</comment>
<evidence type="ECO:0000259" key="1">
    <source>
        <dbReference type="Pfam" id="PF14291"/>
    </source>
</evidence>
<gene>
    <name evidence="2" type="ORF">MEUPH1_LOCUS13333</name>
</gene>
<keyword evidence="3" id="KW-1185">Reference proteome</keyword>
<dbReference type="InterPro" id="IPR025398">
    <property type="entry name" value="DUF4371"/>
</dbReference>
<dbReference type="AlphaFoldDB" id="A0AAV0WP94"/>
<sequence length="400" mass="45505">MTLGFQNLSFRGHNEKIDSENRGNFLAVIDLLVIYVPILSELLQRGPKKINYLSATIQNEIIDMIAKCVKKSIISDVQKVPFFSYITDTTQDIRKHYQMSQIIRYVVIEKNEDNKPIKLRIEESFLGFCLLNDHSASGFADQIVENIKNDGLDISNLRGQSYDGAAVMAGIYNGVQTKIKAHSSLAEYIHCNAYNLNLVLNDTMTASIEIEIFFSIIQKLYVYFTLSGKRWKILTDILPVGGVTLKKVCSTRWSSCHQAISPIRFNFLNVLKALTKIILLSKNKNEISEAKQLVKSLESFSFVLTLVFVSDILRKVDGVSQLLQQRDIDLHKATGLLQTLTSSLKIIRGNFSEFFTEATNLSKTWGITPTFKNQRYTKKKMFFDELCEDQRLKSPGKNLK</sequence>
<organism evidence="2 3">
    <name type="scientific">Macrosiphum euphorbiae</name>
    <name type="common">potato aphid</name>
    <dbReference type="NCBI Taxonomy" id="13131"/>
    <lineage>
        <taxon>Eukaryota</taxon>
        <taxon>Metazoa</taxon>
        <taxon>Ecdysozoa</taxon>
        <taxon>Arthropoda</taxon>
        <taxon>Hexapoda</taxon>
        <taxon>Insecta</taxon>
        <taxon>Pterygota</taxon>
        <taxon>Neoptera</taxon>
        <taxon>Paraneoptera</taxon>
        <taxon>Hemiptera</taxon>
        <taxon>Sternorrhyncha</taxon>
        <taxon>Aphidomorpha</taxon>
        <taxon>Aphidoidea</taxon>
        <taxon>Aphididae</taxon>
        <taxon>Macrosiphini</taxon>
        <taxon>Macrosiphum</taxon>
    </lineage>
</organism>
<feature type="domain" description="DUF4371" evidence="1">
    <location>
        <begin position="4"/>
        <end position="174"/>
    </location>
</feature>